<dbReference type="SMART" id="SM00271">
    <property type="entry name" value="DnaJ"/>
    <property type="match status" value="1"/>
</dbReference>
<feature type="compositionally biased region" description="Basic and acidic residues" evidence="1">
    <location>
        <begin position="446"/>
        <end position="455"/>
    </location>
</feature>
<organism evidence="3 4">
    <name type="scientific">Gomphillus americanus</name>
    <dbReference type="NCBI Taxonomy" id="1940652"/>
    <lineage>
        <taxon>Eukaryota</taxon>
        <taxon>Fungi</taxon>
        <taxon>Dikarya</taxon>
        <taxon>Ascomycota</taxon>
        <taxon>Pezizomycotina</taxon>
        <taxon>Lecanoromycetes</taxon>
        <taxon>OSLEUM clade</taxon>
        <taxon>Ostropomycetidae</taxon>
        <taxon>Ostropales</taxon>
        <taxon>Graphidaceae</taxon>
        <taxon>Gomphilloideae</taxon>
        <taxon>Gomphillus</taxon>
    </lineage>
</organism>
<dbReference type="PANTHER" id="PTHR44029:SF1">
    <property type="entry name" value="DNAJ HOMOLOG SUBFAMILY C MEMBER 21"/>
    <property type="match status" value="1"/>
</dbReference>
<feature type="compositionally biased region" description="Polar residues" evidence="1">
    <location>
        <begin position="517"/>
        <end position="531"/>
    </location>
</feature>
<dbReference type="EMBL" id="CAJPDQ010000025">
    <property type="protein sequence ID" value="CAF9926486.1"/>
    <property type="molecule type" value="Genomic_DNA"/>
</dbReference>
<dbReference type="Proteomes" id="UP000664169">
    <property type="component" value="Unassembled WGS sequence"/>
</dbReference>
<evidence type="ECO:0000259" key="2">
    <source>
        <dbReference type="PROSITE" id="PS50076"/>
    </source>
</evidence>
<keyword evidence="4" id="KW-1185">Reference proteome</keyword>
<dbReference type="SUPFAM" id="SSF46565">
    <property type="entry name" value="Chaperone J-domain"/>
    <property type="match status" value="1"/>
</dbReference>
<comment type="caution">
    <text evidence="3">The sequence shown here is derived from an EMBL/GenBank/DDBJ whole genome shotgun (WGS) entry which is preliminary data.</text>
</comment>
<dbReference type="InterPro" id="IPR036869">
    <property type="entry name" value="J_dom_sf"/>
</dbReference>
<dbReference type="InterPro" id="IPR051964">
    <property type="entry name" value="Chaperone_stress_response"/>
</dbReference>
<feature type="compositionally biased region" description="Polar residues" evidence="1">
    <location>
        <begin position="123"/>
        <end position="133"/>
    </location>
</feature>
<feature type="region of interest" description="Disordered" evidence="1">
    <location>
        <begin position="704"/>
        <end position="723"/>
    </location>
</feature>
<feature type="compositionally biased region" description="Pro residues" evidence="1">
    <location>
        <begin position="414"/>
        <end position="427"/>
    </location>
</feature>
<feature type="compositionally biased region" description="Polar residues" evidence="1">
    <location>
        <begin position="82"/>
        <end position="97"/>
    </location>
</feature>
<dbReference type="GO" id="GO:0005737">
    <property type="term" value="C:cytoplasm"/>
    <property type="evidence" value="ECO:0007669"/>
    <property type="project" value="TreeGrafter"/>
</dbReference>
<dbReference type="PRINTS" id="PR00625">
    <property type="entry name" value="JDOMAIN"/>
</dbReference>
<dbReference type="PROSITE" id="PS50076">
    <property type="entry name" value="DNAJ_2"/>
    <property type="match status" value="1"/>
</dbReference>
<feature type="compositionally biased region" description="Basic and acidic residues" evidence="1">
    <location>
        <begin position="355"/>
        <end position="367"/>
    </location>
</feature>
<dbReference type="InterPro" id="IPR001623">
    <property type="entry name" value="DnaJ_domain"/>
</dbReference>
<feature type="compositionally biased region" description="Polar residues" evidence="1">
    <location>
        <begin position="704"/>
        <end position="716"/>
    </location>
</feature>
<dbReference type="Gene3D" id="1.10.287.110">
    <property type="entry name" value="DnaJ domain"/>
    <property type="match status" value="1"/>
</dbReference>
<sequence>MPKPDGNKDYYGILDLKQDASVDEIKKAYHKLAFKWHPDRNHGREQEAATKFQDVSSAYEILIEPTIKAKYDLERAKVLRKNTTPLTSPGNPYNPYTNFPPARPPNARPDPNTNTGGGGAQYAQYTTQTNAPWSNANAQSRRAQAQDAWKAWDSMKNGGAAGGRPVPTYHPPFMRKQTNVPLQPRRPMPAASAPQARTGGPTSKVRAGWSEPEDQSKEPHRDHGPPGQGRPPGPGISRANTMRSPRRGGFDPGASQGDEPPARNTSAYYNMRASAGRGARPQSFVHPTAPLSADAPHLSRTDHPRVFRNVSSEENFGDRLSTPYATGGGEKTYFSSADLFRNPRPESAANLNSDGNRDGRNSRERDRQRHRSASPRMNSKGLESESSSDASSEDDGPLAPRSKLRPRSFRNRQPGPPPPPPPPPMSQAPPHNSGRPATPGLTVENEFGKVHEFSKPIKRSTWNNETGQTQAQRLAEEMNGARRTSTGNIPAQHSPQPSPLHTATNAASDASFEPLEKSTSWQQQYGSPTDTTSRRHFEPPVGDSKPRKYVNISSYTIDLIDIANTASQSSVANPLEDSTDSASPSNSNGSYFQSQNWQEKFSNSGHNLFSPQDVTRNGSPTKGKGSGNLKVPRKASLTRKQNAPRPTKGGSDADSVPSMSSSTESISSGNAMDIDAKTPPTKSGTTATIGHADSIDHLNMKDLQSTAPFTPSNNSGLGDLNDLGATLPFDSQAASTLPPEGINMHKLQLPHPPKAPSVPNISALRSQDWEHYLLFIKGYMAEWNMFSAKMLKHFNARQWAVENDLPKGWLEAVGEGGLSNYLCWLEEDTRVRQHWEVSIEKHTKAMKDFQSVKKVASTCKFVSH</sequence>
<dbReference type="CDD" id="cd06257">
    <property type="entry name" value="DnaJ"/>
    <property type="match status" value="1"/>
</dbReference>
<feature type="compositionally biased region" description="Basic and acidic residues" evidence="1">
    <location>
        <begin position="214"/>
        <end position="224"/>
    </location>
</feature>
<proteinExistence type="predicted"/>
<feature type="compositionally biased region" description="Polar residues" evidence="1">
    <location>
        <begin position="482"/>
        <end position="508"/>
    </location>
</feature>
<feature type="region of interest" description="Disordered" evidence="1">
    <location>
        <begin position="569"/>
        <end position="689"/>
    </location>
</feature>
<feature type="domain" description="J" evidence="2">
    <location>
        <begin position="9"/>
        <end position="75"/>
    </location>
</feature>
<evidence type="ECO:0000313" key="3">
    <source>
        <dbReference type="EMBL" id="CAF9926486.1"/>
    </source>
</evidence>
<dbReference type="AlphaFoldDB" id="A0A8H3FIB1"/>
<feature type="compositionally biased region" description="Polar residues" evidence="1">
    <location>
        <begin position="460"/>
        <end position="472"/>
    </location>
</feature>
<feature type="compositionally biased region" description="Polar residues" evidence="1">
    <location>
        <begin position="580"/>
        <end position="620"/>
    </location>
</feature>
<name>A0A8H3FIB1_9LECA</name>
<feature type="compositionally biased region" description="Low complexity" evidence="1">
    <location>
        <begin position="652"/>
        <end position="668"/>
    </location>
</feature>
<dbReference type="Pfam" id="PF00226">
    <property type="entry name" value="DnaJ"/>
    <property type="match status" value="1"/>
</dbReference>
<feature type="region of interest" description="Disordered" evidence="1">
    <location>
        <begin position="82"/>
        <end position="549"/>
    </location>
</feature>
<accession>A0A8H3FIB1</accession>
<feature type="compositionally biased region" description="Low complexity" evidence="1">
    <location>
        <begin position="134"/>
        <end position="146"/>
    </location>
</feature>
<dbReference type="OrthoDB" id="10250354at2759"/>
<dbReference type="PANTHER" id="PTHR44029">
    <property type="entry name" value="DNAJ HOMOLOG SUBFAMILY C MEMBER 21"/>
    <property type="match status" value="1"/>
</dbReference>
<reference evidence="3" key="1">
    <citation type="submission" date="2021-03" db="EMBL/GenBank/DDBJ databases">
        <authorList>
            <person name="Tagirdzhanova G."/>
        </authorList>
    </citation>
    <scope>NUCLEOTIDE SEQUENCE</scope>
</reference>
<evidence type="ECO:0000256" key="1">
    <source>
        <dbReference type="SAM" id="MobiDB-lite"/>
    </source>
</evidence>
<evidence type="ECO:0000313" key="4">
    <source>
        <dbReference type="Proteomes" id="UP000664169"/>
    </source>
</evidence>
<gene>
    <name evidence="3" type="ORF">GOMPHAMPRED_004149</name>
</gene>
<protein>
    <recommendedName>
        <fullName evidence="2">J domain-containing protein</fullName>
    </recommendedName>
</protein>